<dbReference type="Proteomes" id="UP000016587">
    <property type="component" value="Chromosome"/>
</dbReference>
<protein>
    <submittedName>
        <fullName evidence="2">Putative aminoglycoside phosphotransferase</fullName>
    </submittedName>
</protein>
<reference evidence="3" key="2">
    <citation type="submission" date="2013-07" db="EMBL/GenBank/DDBJ databases">
        <authorList>
            <person name="Morais-Silva F.O."/>
            <person name="Rezende A.M."/>
            <person name="Pimentel C."/>
            <person name="Resende D.M."/>
            <person name="Santos C.I."/>
            <person name="Clemente C."/>
            <person name="de Oliveira L.M."/>
            <person name="da Silva S.M."/>
            <person name="Costa D.A."/>
            <person name="Varela-Raposo A."/>
            <person name="Horacio E.C.A."/>
            <person name="Matos M."/>
            <person name="Flores O."/>
            <person name="Ruiz J.C."/>
            <person name="Rodrigues-Pousada C."/>
        </authorList>
    </citation>
    <scope>NUCLEOTIDE SEQUENCE [LARGE SCALE GENOMIC DNA]</scope>
    <source>
        <strain evidence="3">ATCC 19364 / DSM 1382 / NCIMB 9332 / VKM B-1759</strain>
    </source>
</reference>
<dbReference type="GO" id="GO:0016740">
    <property type="term" value="F:transferase activity"/>
    <property type="evidence" value="ECO:0007669"/>
    <property type="project" value="UniProtKB-KW"/>
</dbReference>
<dbReference type="InterPro" id="IPR011009">
    <property type="entry name" value="Kinase-like_dom_sf"/>
</dbReference>
<dbReference type="RefSeq" id="WP_021760201.1">
    <property type="nucleotide sequence ID" value="NC_022444.1"/>
</dbReference>
<proteinExistence type="predicted"/>
<dbReference type="EMBL" id="CP006585">
    <property type="protein sequence ID" value="AGW13377.1"/>
    <property type="molecule type" value="Genomic_DNA"/>
</dbReference>
<evidence type="ECO:0000259" key="1">
    <source>
        <dbReference type="Pfam" id="PF01636"/>
    </source>
</evidence>
<reference evidence="2 3" key="1">
    <citation type="journal article" date="2013" name="J. Bacteriol.">
        <title>Roles of HynAB and Ech, the only two hydrogenases found in the model sulfate reducer Desulfovibrio gigas.</title>
        <authorList>
            <person name="Morais-Silva F.O."/>
            <person name="Santos C.I."/>
            <person name="Rodrigues R."/>
            <person name="Pereira I.A."/>
            <person name="Rodrigues-Pousada C."/>
        </authorList>
    </citation>
    <scope>NUCLEOTIDE SEQUENCE [LARGE SCALE GENOMIC DNA]</scope>
    <source>
        <strain evidence="3">ATCC 19364 / DSM 1382 / NCIMB 9332 / VKM B-1759</strain>
    </source>
</reference>
<dbReference type="SUPFAM" id="SSF56112">
    <property type="entry name" value="Protein kinase-like (PK-like)"/>
    <property type="match status" value="1"/>
</dbReference>
<feature type="domain" description="Aminoglycoside phosphotransferase" evidence="1">
    <location>
        <begin position="33"/>
        <end position="279"/>
    </location>
</feature>
<dbReference type="KEGG" id="dgg:DGI_1537"/>
<name>T2GBT1_MEGG1</name>
<keyword evidence="3" id="KW-1185">Reference proteome</keyword>
<keyword evidence="2" id="KW-0808">Transferase</keyword>
<dbReference type="HOGENOM" id="CLU_050660_0_0_7"/>
<evidence type="ECO:0000313" key="3">
    <source>
        <dbReference type="Proteomes" id="UP000016587"/>
    </source>
</evidence>
<evidence type="ECO:0000313" key="2">
    <source>
        <dbReference type="EMBL" id="AGW13377.1"/>
    </source>
</evidence>
<dbReference type="PATRIC" id="fig|1121448.10.peg.1533"/>
<gene>
    <name evidence="2" type="ORF">DGI_1537</name>
</gene>
<dbReference type="Pfam" id="PF01636">
    <property type="entry name" value="APH"/>
    <property type="match status" value="1"/>
</dbReference>
<dbReference type="InterPro" id="IPR051678">
    <property type="entry name" value="AGP_Transferase"/>
</dbReference>
<dbReference type="Gene3D" id="3.30.200.20">
    <property type="entry name" value="Phosphorylase Kinase, domain 1"/>
    <property type="match status" value="1"/>
</dbReference>
<dbReference type="eggNOG" id="COG0510">
    <property type="taxonomic scope" value="Bacteria"/>
</dbReference>
<organism evidence="2 3">
    <name type="scientific">Megalodesulfovibrio gigas (strain ATCC 19364 / DSM 1382 / NCIMB 9332 / VKM B-1759)</name>
    <name type="common">Desulfovibrio gigas</name>
    <dbReference type="NCBI Taxonomy" id="1121448"/>
    <lineage>
        <taxon>Bacteria</taxon>
        <taxon>Pseudomonadati</taxon>
        <taxon>Thermodesulfobacteriota</taxon>
        <taxon>Desulfovibrionia</taxon>
        <taxon>Desulfovibrionales</taxon>
        <taxon>Desulfovibrionaceae</taxon>
        <taxon>Megalodesulfovibrio</taxon>
    </lineage>
</organism>
<accession>T2GBT1</accession>
<dbReference type="PANTHER" id="PTHR21310">
    <property type="entry name" value="AMINOGLYCOSIDE PHOSPHOTRANSFERASE-RELATED-RELATED"/>
    <property type="match status" value="1"/>
</dbReference>
<sequence>MPAPLDRSPDVAAFLQAAAWIPGTLSAPLAPGDVRFLAAGEYNENYQVIAPDGACYVLRLNHGSQIGQDRQIEYEYNVLHALMHSGVTPKPLMCDPTPHGLDHGALLMEFLPGHALEYRRDAALAAWIFARIHTQPVPAPRDYDPPLLVQPEPVAAIARESLGLLWRYPEHPRRDIFTRLMAYHDEVMDLHRAQGGMFADEPLVIVNTEVNSGNFLVDRSPYGNPEQDRGWLVDWEKAVISVRYQDLGHFLVPTTTLWKTDWQFSNADRLEFLRAYGEALTEAGGPAIPLDELSAKTRLLERAILLRALSWCYMAWFEYVRMDRGLKHPRTFQVIERYLDKLDAFLAHARAGTGPGCSP</sequence>
<dbReference type="OrthoDB" id="3171511at2"/>
<dbReference type="InterPro" id="IPR002575">
    <property type="entry name" value="Aminoglycoside_PTrfase"/>
</dbReference>
<dbReference type="AlphaFoldDB" id="T2GBT1"/>
<dbReference type="STRING" id="1121448.DGI_1537"/>